<dbReference type="PROSITE" id="PS51257">
    <property type="entry name" value="PROKAR_LIPOPROTEIN"/>
    <property type="match status" value="1"/>
</dbReference>
<reference evidence="2 3" key="1">
    <citation type="submission" date="2018-11" db="EMBL/GenBank/DDBJ databases">
        <authorList>
            <consortium name="Pathogen Informatics"/>
        </authorList>
    </citation>
    <scope>NUCLEOTIDE SEQUENCE [LARGE SCALE GENOMIC DNA]</scope>
</reference>
<protein>
    <submittedName>
        <fullName evidence="2">Uncharacterized protein</fullName>
    </submittedName>
</protein>
<feature type="signal peptide" evidence="1">
    <location>
        <begin position="1"/>
        <end position="24"/>
    </location>
</feature>
<keyword evidence="3" id="KW-1185">Reference proteome</keyword>
<evidence type="ECO:0000256" key="1">
    <source>
        <dbReference type="SAM" id="SignalP"/>
    </source>
</evidence>
<gene>
    <name evidence="2" type="ORF">SVUK_LOCUS14046</name>
</gene>
<sequence length="95" mass="10955">MFTRPHEQFIWLGVLLVVLACVFADESAATSHWSKAHGLWGKRSLFKESGYETPKRLISPPKADSTWGSRYVLSMPYAEWDKRSQWQLANGLWGR</sequence>
<feature type="chain" id="PRO_5018275510" evidence="1">
    <location>
        <begin position="25"/>
        <end position="95"/>
    </location>
</feature>
<proteinExistence type="predicted"/>
<evidence type="ECO:0000313" key="2">
    <source>
        <dbReference type="EMBL" id="VDM79048.1"/>
    </source>
</evidence>
<name>A0A3P7LIQ3_STRVU</name>
<evidence type="ECO:0000313" key="3">
    <source>
        <dbReference type="Proteomes" id="UP000270094"/>
    </source>
</evidence>
<keyword evidence="1" id="KW-0732">Signal</keyword>
<accession>A0A3P7LIQ3</accession>
<dbReference type="OrthoDB" id="6090360at2759"/>
<dbReference type="AlphaFoldDB" id="A0A3P7LIQ3"/>
<dbReference type="Proteomes" id="UP000270094">
    <property type="component" value="Unassembled WGS sequence"/>
</dbReference>
<organism evidence="2 3">
    <name type="scientific">Strongylus vulgaris</name>
    <name type="common">Blood worm</name>
    <dbReference type="NCBI Taxonomy" id="40348"/>
    <lineage>
        <taxon>Eukaryota</taxon>
        <taxon>Metazoa</taxon>
        <taxon>Ecdysozoa</taxon>
        <taxon>Nematoda</taxon>
        <taxon>Chromadorea</taxon>
        <taxon>Rhabditida</taxon>
        <taxon>Rhabditina</taxon>
        <taxon>Rhabditomorpha</taxon>
        <taxon>Strongyloidea</taxon>
        <taxon>Strongylidae</taxon>
        <taxon>Strongylus</taxon>
    </lineage>
</organism>
<dbReference type="EMBL" id="UYYB01103804">
    <property type="protein sequence ID" value="VDM79048.1"/>
    <property type="molecule type" value="Genomic_DNA"/>
</dbReference>